<dbReference type="PATRIC" id="fig|1263867.3.peg.1204"/>
<keyword evidence="3" id="KW-1185">Reference proteome</keyword>
<dbReference type="RefSeq" id="WP_008654597.1">
    <property type="nucleotide sequence ID" value="NZ_ANMO01000067.1"/>
</dbReference>
<dbReference type="EMBL" id="ANMO01000067">
    <property type="protein sequence ID" value="EMB18051.1"/>
    <property type="molecule type" value="Genomic_DNA"/>
</dbReference>
<feature type="modified residue" description="O-UMP-tyrosine" evidence="1">
    <location>
        <position position="56"/>
    </location>
</feature>
<evidence type="ECO:0000256" key="1">
    <source>
        <dbReference type="PIRSR" id="PIRSR602187-50"/>
    </source>
</evidence>
<dbReference type="GO" id="GO:0006808">
    <property type="term" value="P:regulation of nitrogen utilization"/>
    <property type="evidence" value="ECO:0007669"/>
    <property type="project" value="InterPro"/>
</dbReference>
<proteinExistence type="predicted"/>
<dbReference type="GO" id="GO:0030234">
    <property type="term" value="F:enzyme regulator activity"/>
    <property type="evidence" value="ECO:0007669"/>
    <property type="project" value="InterPro"/>
</dbReference>
<dbReference type="GeneID" id="90611298"/>
<dbReference type="PRINTS" id="PR00340">
    <property type="entry name" value="PIIGLNB"/>
</dbReference>
<dbReference type="PANTHER" id="PTHR30115">
    <property type="entry name" value="NITROGEN REGULATORY PROTEIN P-II"/>
    <property type="match status" value="1"/>
</dbReference>
<sequence length="105" mass="11791">MPDAIMKQVVTVVSPHLAENVLAALRRAPLEGLSVMEVKGYGRQKSYLDQYQDTEYSEAFVPKVEITLWVDDLRLEEVLDKIVEVTRTGRIGDGKILVMPVASFI</sequence>
<comment type="caution">
    <text evidence="2">The sequence shown here is derived from an EMBL/GenBank/DDBJ whole genome shotgun (WGS) entry which is preliminary data.</text>
</comment>
<dbReference type="PROSITE" id="PS51343">
    <property type="entry name" value="PII_GLNB_DOM"/>
    <property type="match status" value="1"/>
</dbReference>
<protein>
    <submittedName>
        <fullName evidence="2">Nitrogen regulatory protein P-II</fullName>
    </submittedName>
</protein>
<evidence type="ECO:0000313" key="2">
    <source>
        <dbReference type="EMBL" id="EMB18051.1"/>
    </source>
</evidence>
<dbReference type="Gene3D" id="3.30.70.120">
    <property type="match status" value="1"/>
</dbReference>
<dbReference type="SMART" id="SM00938">
    <property type="entry name" value="P-II"/>
    <property type="match status" value="1"/>
</dbReference>
<keyword evidence="1" id="KW-0597">Phosphoprotein</keyword>
<dbReference type="InterPro" id="IPR002187">
    <property type="entry name" value="N-reg_PII"/>
</dbReference>
<dbReference type="InterPro" id="IPR011322">
    <property type="entry name" value="N-reg_PII-like_a/b"/>
</dbReference>
<accession>M2A8D8</accession>
<gene>
    <name evidence="2" type="ORF">RE6C_01133</name>
</gene>
<dbReference type="GO" id="GO:0005829">
    <property type="term" value="C:cytosol"/>
    <property type="evidence" value="ECO:0007669"/>
    <property type="project" value="TreeGrafter"/>
</dbReference>
<reference evidence="2" key="1">
    <citation type="submission" date="2012-11" db="EMBL/GenBank/DDBJ databases">
        <title>Permanent draft genomes of Rhodopirellula europaea strain SH398 and 6C.</title>
        <authorList>
            <person name="Richter M."/>
            <person name="Richter-Heitmann T."/>
            <person name="Frank C."/>
            <person name="Harder J."/>
            <person name="Glockner F.O."/>
        </authorList>
    </citation>
    <scope>NUCLEOTIDE SEQUENCE</scope>
    <source>
        <strain evidence="2">6C</strain>
    </source>
</reference>
<dbReference type="AlphaFoldDB" id="M2A8D8"/>
<evidence type="ECO:0000313" key="3">
    <source>
        <dbReference type="Proteomes" id="UP000011529"/>
    </source>
</evidence>
<dbReference type="InterPro" id="IPR015867">
    <property type="entry name" value="N-reg_PII/ATP_PRibTrfase_C"/>
</dbReference>
<dbReference type="Proteomes" id="UP000011529">
    <property type="component" value="Unassembled WGS sequence"/>
</dbReference>
<dbReference type="Pfam" id="PF00543">
    <property type="entry name" value="P-II"/>
    <property type="match status" value="1"/>
</dbReference>
<dbReference type="GO" id="GO:0005524">
    <property type="term" value="F:ATP binding"/>
    <property type="evidence" value="ECO:0007669"/>
    <property type="project" value="TreeGrafter"/>
</dbReference>
<name>M2A8D8_9BACT</name>
<organism evidence="2 3">
    <name type="scientific">Rhodopirellula europaea 6C</name>
    <dbReference type="NCBI Taxonomy" id="1263867"/>
    <lineage>
        <taxon>Bacteria</taxon>
        <taxon>Pseudomonadati</taxon>
        <taxon>Planctomycetota</taxon>
        <taxon>Planctomycetia</taxon>
        <taxon>Pirellulales</taxon>
        <taxon>Pirellulaceae</taxon>
        <taxon>Rhodopirellula</taxon>
    </lineage>
</organism>
<reference evidence="2" key="2">
    <citation type="journal article" date="2013" name="Mar. Genomics">
        <title>Expression of sulfatases in Rhodopirellula baltica and the diversity of sulfatases in the genus Rhodopirellula.</title>
        <authorList>
            <person name="Wegner C.E."/>
            <person name="Richter-Heitmann T."/>
            <person name="Klindworth A."/>
            <person name="Klockow C."/>
            <person name="Richter M."/>
            <person name="Achstetter T."/>
            <person name="Glockner F.O."/>
            <person name="Harder J."/>
        </authorList>
    </citation>
    <scope>NUCLEOTIDE SEQUENCE [LARGE SCALE GENOMIC DNA]</scope>
    <source>
        <strain evidence="2">6C</strain>
    </source>
</reference>
<dbReference type="SUPFAM" id="SSF54913">
    <property type="entry name" value="GlnB-like"/>
    <property type="match status" value="1"/>
</dbReference>
<dbReference type="PANTHER" id="PTHR30115:SF11">
    <property type="entry name" value="NITROGEN REGULATORY PROTEIN P-II HOMOLOG"/>
    <property type="match status" value="1"/>
</dbReference>